<dbReference type="VEuPathDB" id="FungiDB:CCM_00476"/>
<dbReference type="CDD" id="cd12148">
    <property type="entry name" value="fungal_TF_MHR"/>
    <property type="match status" value="1"/>
</dbReference>
<dbReference type="GO" id="GO:0008270">
    <property type="term" value="F:zinc ion binding"/>
    <property type="evidence" value="ECO:0007669"/>
    <property type="project" value="InterPro"/>
</dbReference>
<feature type="domain" description="Zn(2)-C6 fungal-type" evidence="6">
    <location>
        <begin position="11"/>
        <end position="47"/>
    </location>
</feature>
<name>G3J4A0_CORMM</name>
<dbReference type="InterPro" id="IPR001138">
    <property type="entry name" value="Zn2Cys6_DnaBD"/>
</dbReference>
<dbReference type="Proteomes" id="UP000001610">
    <property type="component" value="Unassembled WGS sequence"/>
</dbReference>
<feature type="region of interest" description="Disordered" evidence="5">
    <location>
        <begin position="53"/>
        <end position="74"/>
    </location>
</feature>
<keyword evidence="4" id="KW-0539">Nucleus</keyword>
<comment type="subcellular location">
    <subcellularLocation>
        <location evidence="1">Nucleus</location>
    </subcellularLocation>
</comment>
<dbReference type="Pfam" id="PF00172">
    <property type="entry name" value="Zn_clus"/>
    <property type="match status" value="1"/>
</dbReference>
<dbReference type="GO" id="GO:0000981">
    <property type="term" value="F:DNA-binding transcription factor activity, RNA polymerase II-specific"/>
    <property type="evidence" value="ECO:0007669"/>
    <property type="project" value="InterPro"/>
</dbReference>
<evidence type="ECO:0000313" key="7">
    <source>
        <dbReference type="EMBL" id="EGX95822.1"/>
    </source>
</evidence>
<reference evidence="7 8" key="1">
    <citation type="journal article" date="2011" name="Genome Biol.">
        <title>Genome sequence of the insect pathogenic fungus Cordyceps militaris, a valued traditional Chinese medicine.</title>
        <authorList>
            <person name="Zheng P."/>
            <person name="Xia Y."/>
            <person name="Xiao G."/>
            <person name="Xiong C."/>
            <person name="Hu X."/>
            <person name="Zhang S."/>
            <person name="Zheng H."/>
            <person name="Huang Y."/>
            <person name="Zhou Y."/>
            <person name="Wang S."/>
            <person name="Zhao G.P."/>
            <person name="Liu X."/>
            <person name="St Leger R.J."/>
            <person name="Wang C."/>
        </authorList>
    </citation>
    <scope>NUCLEOTIDE SEQUENCE [LARGE SCALE GENOMIC DNA]</scope>
    <source>
        <strain evidence="7 8">CM01</strain>
    </source>
</reference>
<evidence type="ECO:0000256" key="5">
    <source>
        <dbReference type="SAM" id="MobiDB-lite"/>
    </source>
</evidence>
<evidence type="ECO:0000256" key="2">
    <source>
        <dbReference type="ARBA" id="ARBA00022723"/>
    </source>
</evidence>
<dbReference type="InParanoid" id="G3J4A0"/>
<dbReference type="CDD" id="cd00067">
    <property type="entry name" value="GAL4"/>
    <property type="match status" value="1"/>
</dbReference>
<gene>
    <name evidence="7" type="ORF">CCM_00476</name>
</gene>
<evidence type="ECO:0000256" key="4">
    <source>
        <dbReference type="ARBA" id="ARBA00023242"/>
    </source>
</evidence>
<dbReference type="STRING" id="983644.G3J4A0"/>
<dbReference type="HOGENOM" id="CLU_015813_0_0_1"/>
<dbReference type="RefSeq" id="XP_006665699.1">
    <property type="nucleotide sequence ID" value="XM_006665636.1"/>
</dbReference>
<dbReference type="PANTHER" id="PTHR46910">
    <property type="entry name" value="TRANSCRIPTION FACTOR PDR1"/>
    <property type="match status" value="1"/>
</dbReference>
<dbReference type="KEGG" id="cmt:CCM_00476"/>
<dbReference type="PROSITE" id="PS00463">
    <property type="entry name" value="ZN2_CY6_FUNGAL_1"/>
    <property type="match status" value="1"/>
</dbReference>
<dbReference type="PROSITE" id="PS50048">
    <property type="entry name" value="ZN2_CY6_FUNGAL_2"/>
    <property type="match status" value="1"/>
</dbReference>
<dbReference type="GO" id="GO:0003677">
    <property type="term" value="F:DNA binding"/>
    <property type="evidence" value="ECO:0007669"/>
    <property type="project" value="UniProtKB-KW"/>
</dbReference>
<dbReference type="GO" id="GO:0005634">
    <property type="term" value="C:nucleus"/>
    <property type="evidence" value="ECO:0007669"/>
    <property type="project" value="UniProtKB-SubCell"/>
</dbReference>
<dbReference type="PANTHER" id="PTHR46910:SF3">
    <property type="entry name" value="HALOTOLERANCE PROTEIN 9-RELATED"/>
    <property type="match status" value="1"/>
</dbReference>
<keyword evidence="8" id="KW-1185">Reference proteome</keyword>
<dbReference type="InterPro" id="IPR036864">
    <property type="entry name" value="Zn2-C6_fun-type_DNA-bd_sf"/>
</dbReference>
<evidence type="ECO:0000313" key="8">
    <source>
        <dbReference type="Proteomes" id="UP000001610"/>
    </source>
</evidence>
<organism evidence="7 8">
    <name type="scientific">Cordyceps militaris (strain CM01)</name>
    <name type="common">Caterpillar fungus</name>
    <dbReference type="NCBI Taxonomy" id="983644"/>
    <lineage>
        <taxon>Eukaryota</taxon>
        <taxon>Fungi</taxon>
        <taxon>Dikarya</taxon>
        <taxon>Ascomycota</taxon>
        <taxon>Pezizomycotina</taxon>
        <taxon>Sordariomycetes</taxon>
        <taxon>Hypocreomycetidae</taxon>
        <taxon>Hypocreales</taxon>
        <taxon>Cordycipitaceae</taxon>
        <taxon>Cordyceps</taxon>
    </lineage>
</organism>
<proteinExistence type="predicted"/>
<dbReference type="OMA" id="LLFWYVY"/>
<dbReference type="GeneID" id="18162511"/>
<keyword evidence="2" id="KW-0479">Metal-binding</keyword>
<dbReference type="EMBL" id="JH126399">
    <property type="protein sequence ID" value="EGX95822.1"/>
    <property type="molecule type" value="Genomic_DNA"/>
</dbReference>
<dbReference type="AlphaFoldDB" id="G3J4A0"/>
<accession>G3J4A0</accession>
<dbReference type="SUPFAM" id="SSF57701">
    <property type="entry name" value="Zn2/Cys6 DNA-binding domain"/>
    <property type="match status" value="1"/>
</dbReference>
<dbReference type="OrthoDB" id="4764644at2759"/>
<evidence type="ECO:0000259" key="6">
    <source>
        <dbReference type="PROSITE" id="PS50048"/>
    </source>
</evidence>
<evidence type="ECO:0000256" key="3">
    <source>
        <dbReference type="ARBA" id="ARBA00023125"/>
    </source>
</evidence>
<dbReference type="eggNOG" id="ENOG502SMR9">
    <property type="taxonomic scope" value="Eukaryota"/>
</dbReference>
<dbReference type="Gene3D" id="4.10.240.10">
    <property type="entry name" value="Zn(2)-C6 fungal-type DNA-binding domain"/>
    <property type="match status" value="1"/>
</dbReference>
<evidence type="ECO:0000256" key="1">
    <source>
        <dbReference type="ARBA" id="ARBA00004123"/>
    </source>
</evidence>
<sequence>MRLKRGVERASCDFCHGRKIRCDRSVRAARGIDGCSACARRSLACLVNESNHAGRSVRPSPPGQPQSPASPSSSTLVVSPPAVVPFAAHESLFGLDAESAFFLDQIFMGPLAAAEWTTRDACPGLAPGPAAAAPEEEEPAGIDHYRDTWQGLSRAVFLRAVRAYFAYAALALPLTLEDAFWADVRTGAASAALVCAVACRGMPFTGHRDRWPLQRRLAVRFKDVFLQGQQQQAGGARSTTPLDDVEALALMADFAYDGADVSGPERLFLSKKALVLMALEMRPATTVLCRAAERHSLLFWHVYGLDAFACLDAGTASRIPATETLPHLRDTGSGYLDAVLSLALVARAILQTLSGSARHGVAYADVAALYERLESWRDVSCPPRLRHWRGGGGGDEGEHLHVQRAVLHLLRINCYMQIENWASEHGVGAAAMEDQMTGPRIEFESLRAVNEGAELAEWLNGCHVGEFAVVDLAPNILRDINAGLGVWTCLHGIQQLAKSSYHVHGQSLKCALETHLETARLFRSTVATAVSHRDTTTVLERVDEQVAALQTHME</sequence>
<dbReference type="InterPro" id="IPR050987">
    <property type="entry name" value="AtrR-like"/>
</dbReference>
<keyword evidence="3" id="KW-0238">DNA-binding</keyword>
<protein>
    <submittedName>
        <fullName evidence="7">Fungal transcriptional regulatory protein</fullName>
    </submittedName>
</protein>